<dbReference type="EMBL" id="CP009110">
    <property type="protein sequence ID" value="AIJ20105.1"/>
    <property type="molecule type" value="Genomic_DNA"/>
</dbReference>
<dbReference type="PATRIC" id="fig|1068978.7.peg.14"/>
<dbReference type="eggNOG" id="COG3311">
    <property type="taxonomic scope" value="Bacteria"/>
</dbReference>
<keyword evidence="3" id="KW-1185">Reference proteome</keyword>
<evidence type="ECO:0000313" key="3">
    <source>
        <dbReference type="Proteomes" id="UP000062973"/>
    </source>
</evidence>
<sequence length="79" mass="8239">MDTAGSVTTTAGQSLPPLIPLPTAAQLLGLSRASAYRYAAAGELPVRRFGRRVFVLRSGLAALLEVDESELPTIGEEAA</sequence>
<dbReference type="Pfam" id="PF12728">
    <property type="entry name" value="HTH_17"/>
    <property type="match status" value="1"/>
</dbReference>
<dbReference type="Proteomes" id="UP000062973">
    <property type="component" value="Chromosome"/>
</dbReference>
<organism evidence="2 3">
    <name type="scientific">Amycolatopsis methanolica 239</name>
    <dbReference type="NCBI Taxonomy" id="1068978"/>
    <lineage>
        <taxon>Bacteria</taxon>
        <taxon>Bacillati</taxon>
        <taxon>Actinomycetota</taxon>
        <taxon>Actinomycetes</taxon>
        <taxon>Pseudonocardiales</taxon>
        <taxon>Pseudonocardiaceae</taxon>
        <taxon>Amycolatopsis</taxon>
        <taxon>Amycolatopsis methanolica group</taxon>
    </lineage>
</organism>
<dbReference type="STRING" id="1068978.AMETH_0013"/>
<gene>
    <name evidence="2" type="ORF">AMETH_0013</name>
</gene>
<feature type="domain" description="Helix-turn-helix" evidence="1">
    <location>
        <begin position="24"/>
        <end position="65"/>
    </location>
</feature>
<dbReference type="RefSeq" id="WP_051079477.1">
    <property type="nucleotide sequence ID" value="NZ_AQUL01000001.1"/>
</dbReference>
<dbReference type="KEGG" id="amq:AMETH_0013"/>
<evidence type="ECO:0000259" key="1">
    <source>
        <dbReference type="Pfam" id="PF12728"/>
    </source>
</evidence>
<proteinExistence type="predicted"/>
<reference evidence="2 3" key="1">
    <citation type="submission" date="2014-07" db="EMBL/GenBank/DDBJ databases">
        <title>Whole Genome Sequence of the Amycolatopsis methanolica 239.</title>
        <authorList>
            <person name="Tang B."/>
        </authorList>
    </citation>
    <scope>NUCLEOTIDE SEQUENCE [LARGE SCALE GENOMIC DNA]</scope>
    <source>
        <strain evidence="2 3">239</strain>
    </source>
</reference>
<dbReference type="InterPro" id="IPR041657">
    <property type="entry name" value="HTH_17"/>
</dbReference>
<evidence type="ECO:0000313" key="2">
    <source>
        <dbReference type="EMBL" id="AIJ20105.1"/>
    </source>
</evidence>
<name>A0A076MMN5_AMYME</name>
<protein>
    <recommendedName>
        <fullName evidence="1">Helix-turn-helix domain-containing protein</fullName>
    </recommendedName>
</protein>
<dbReference type="AlphaFoldDB" id="A0A076MMN5"/>
<dbReference type="HOGENOM" id="CLU_2598318_0_0_11"/>
<accession>A0A076MMN5</accession>